<keyword evidence="3 6" id="KW-0732">Signal</keyword>
<evidence type="ECO:0000313" key="7">
    <source>
        <dbReference type="EMBL" id="JAA65794.1"/>
    </source>
</evidence>
<reference evidence="7" key="1">
    <citation type="submission" date="2012-12" db="EMBL/GenBank/DDBJ databases">
        <title>Identification and characterization of a phenylalanine ammonia-lyase gene family in Isatis indigotica Fort.</title>
        <authorList>
            <person name="Liu Q."/>
            <person name="Chen J."/>
            <person name="Zhou X."/>
            <person name="Di P."/>
            <person name="Xiao Y."/>
            <person name="Xuan H."/>
            <person name="Zhang L."/>
            <person name="Chen W."/>
        </authorList>
    </citation>
    <scope>NUCLEOTIDE SEQUENCE</scope>
    <source>
        <tissue evidence="7">Salivary gland</tissue>
    </source>
</reference>
<keyword evidence="2" id="KW-0964">Secreted</keyword>
<dbReference type="GO" id="GO:0005576">
    <property type="term" value="C:extracellular region"/>
    <property type="evidence" value="ECO:0007669"/>
    <property type="project" value="UniProtKB-SubCell"/>
</dbReference>
<evidence type="ECO:0000256" key="6">
    <source>
        <dbReference type="SAM" id="SignalP"/>
    </source>
</evidence>
<dbReference type="EMBL" id="GADI01008014">
    <property type="protein sequence ID" value="JAA65794.1"/>
    <property type="molecule type" value="mRNA"/>
</dbReference>
<keyword evidence="4" id="KW-0325">Glycoprotein</keyword>
<comment type="subcellular location">
    <subcellularLocation>
        <location evidence="1">Secreted</location>
    </subcellularLocation>
</comment>
<evidence type="ECO:0000256" key="1">
    <source>
        <dbReference type="ARBA" id="ARBA00004613"/>
    </source>
</evidence>
<dbReference type="AlphaFoldDB" id="A0A0K8R5P7"/>
<evidence type="ECO:0000256" key="3">
    <source>
        <dbReference type="ARBA" id="ARBA00022729"/>
    </source>
</evidence>
<feature type="signal peptide" evidence="6">
    <location>
        <begin position="1"/>
        <end position="19"/>
    </location>
</feature>
<proteinExistence type="evidence at transcript level"/>
<evidence type="ECO:0000256" key="4">
    <source>
        <dbReference type="ARBA" id="ARBA00023180"/>
    </source>
</evidence>
<dbReference type="Pfam" id="PF12115">
    <property type="entry name" value="Salp15"/>
    <property type="match status" value="1"/>
</dbReference>
<protein>
    <submittedName>
        <fullName evidence="7">Putative ixostatin</fullName>
    </submittedName>
</protein>
<feature type="chain" id="PRO_5005516093" evidence="6">
    <location>
        <begin position="20"/>
        <end position="126"/>
    </location>
</feature>
<organism evidence="7">
    <name type="scientific">Ixodes ricinus</name>
    <name type="common">Common tick</name>
    <name type="synonym">Acarus ricinus</name>
    <dbReference type="NCBI Taxonomy" id="34613"/>
    <lineage>
        <taxon>Eukaryota</taxon>
        <taxon>Metazoa</taxon>
        <taxon>Ecdysozoa</taxon>
        <taxon>Arthropoda</taxon>
        <taxon>Chelicerata</taxon>
        <taxon>Arachnida</taxon>
        <taxon>Acari</taxon>
        <taxon>Parasitiformes</taxon>
        <taxon>Ixodida</taxon>
        <taxon>Ixodoidea</taxon>
        <taxon>Ixodidae</taxon>
        <taxon>Ixodinae</taxon>
        <taxon>Ixodes</taxon>
    </lineage>
</organism>
<evidence type="ECO:0000256" key="5">
    <source>
        <dbReference type="ARBA" id="ARBA00034321"/>
    </source>
</evidence>
<sequence>MRHYFWILCIAIQLSICGACNTEPEQVITFLEDSQWKDIEKNVTLIPMVGHVDASMNKMPPECKKQLEERMQTRCARPASGHDLKPEDFQGCRFICRGYQQGGTVTVEQRVNLKNGTPCGPRGEIC</sequence>
<evidence type="ECO:0000256" key="2">
    <source>
        <dbReference type="ARBA" id="ARBA00022525"/>
    </source>
</evidence>
<dbReference type="InterPro" id="IPR021971">
    <property type="entry name" value="Salp15"/>
</dbReference>
<accession>A0A0K8R5P7</accession>
<comment type="similarity">
    <text evidence="5">Belongs to the salp15 family.</text>
</comment>
<name>A0A0K8R5P7_IXORI</name>